<dbReference type="Proteomes" id="UP000694414">
    <property type="component" value="Unplaced"/>
</dbReference>
<dbReference type="AlphaFoldDB" id="A0A8C9AP05"/>
<feature type="region of interest" description="Disordered" evidence="1">
    <location>
        <begin position="1"/>
        <end position="54"/>
    </location>
</feature>
<sequence>MKRELERSERAAGSALCTNRGGVRVSPSLAARSQLPGAARTPPPPALHPPSCSLPWSPVSPFSLPLSLSLSLSFLEAPSGGREKGDNRSHTLAPATTSEVTTLPVPRRLGG</sequence>
<feature type="region of interest" description="Disordered" evidence="1">
    <location>
        <begin position="77"/>
        <end position="111"/>
    </location>
</feature>
<feature type="compositionally biased region" description="Basic and acidic residues" evidence="1">
    <location>
        <begin position="1"/>
        <end position="10"/>
    </location>
</feature>
<reference evidence="2" key="1">
    <citation type="submission" date="2025-08" db="UniProtKB">
        <authorList>
            <consortium name="Ensembl"/>
        </authorList>
    </citation>
    <scope>IDENTIFICATION</scope>
</reference>
<evidence type="ECO:0000256" key="1">
    <source>
        <dbReference type="SAM" id="MobiDB-lite"/>
    </source>
</evidence>
<evidence type="ECO:0000313" key="2">
    <source>
        <dbReference type="Ensembl" id="ENSPSMP00000035435.1"/>
    </source>
</evidence>
<keyword evidence="3" id="KW-1185">Reference proteome</keyword>
<reference evidence="2" key="2">
    <citation type="submission" date="2025-09" db="UniProtKB">
        <authorList>
            <consortium name="Ensembl"/>
        </authorList>
    </citation>
    <scope>IDENTIFICATION</scope>
</reference>
<name>A0A8C9AP05_PROSS</name>
<dbReference type="Ensembl" id="ENSPSMT00000040849.1">
    <property type="protein sequence ID" value="ENSPSMP00000035435.1"/>
    <property type="gene ID" value="ENSPSMG00000024419.1"/>
</dbReference>
<accession>A0A8C9AP05</accession>
<organism evidence="2 3">
    <name type="scientific">Prolemur simus</name>
    <name type="common">Greater bamboo lemur</name>
    <name type="synonym">Hapalemur simus</name>
    <dbReference type="NCBI Taxonomy" id="1328070"/>
    <lineage>
        <taxon>Eukaryota</taxon>
        <taxon>Metazoa</taxon>
        <taxon>Chordata</taxon>
        <taxon>Craniata</taxon>
        <taxon>Vertebrata</taxon>
        <taxon>Euteleostomi</taxon>
        <taxon>Mammalia</taxon>
        <taxon>Eutheria</taxon>
        <taxon>Euarchontoglires</taxon>
        <taxon>Primates</taxon>
        <taxon>Strepsirrhini</taxon>
        <taxon>Lemuriformes</taxon>
        <taxon>Lemuridae</taxon>
        <taxon>Prolemur</taxon>
    </lineage>
</organism>
<protein>
    <submittedName>
        <fullName evidence="2">Uncharacterized protein</fullName>
    </submittedName>
</protein>
<dbReference type="GeneTree" id="ENSGT00910000147325"/>
<proteinExistence type="predicted"/>
<evidence type="ECO:0000313" key="3">
    <source>
        <dbReference type="Proteomes" id="UP000694414"/>
    </source>
</evidence>